<protein>
    <submittedName>
        <fullName evidence="1">Uncharacterized protein</fullName>
    </submittedName>
</protein>
<reference evidence="1" key="1">
    <citation type="submission" date="2020-03" db="EMBL/GenBank/DDBJ databases">
        <title>The deep terrestrial virosphere.</title>
        <authorList>
            <person name="Holmfeldt K."/>
            <person name="Nilsson E."/>
            <person name="Simone D."/>
            <person name="Lopez-Fernandez M."/>
            <person name="Wu X."/>
            <person name="de Brujin I."/>
            <person name="Lundin D."/>
            <person name="Andersson A."/>
            <person name="Bertilsson S."/>
            <person name="Dopson M."/>
        </authorList>
    </citation>
    <scope>NUCLEOTIDE SEQUENCE</scope>
    <source>
        <strain evidence="1">TM448A00204</strain>
        <strain evidence="2">TM448B00128</strain>
    </source>
</reference>
<accession>A0A6H1ZCZ4</accession>
<organism evidence="1">
    <name type="scientific">viral metagenome</name>
    <dbReference type="NCBI Taxonomy" id="1070528"/>
    <lineage>
        <taxon>unclassified sequences</taxon>
        <taxon>metagenomes</taxon>
        <taxon>organismal metagenomes</taxon>
    </lineage>
</organism>
<dbReference type="AlphaFoldDB" id="A0A6H1ZCZ4"/>
<sequence>MKSFSIHFSDLTKDAQEELCEEFQTTPQEENWDIIPLATIDREEEGEDQCQE</sequence>
<dbReference type="EMBL" id="MT143988">
    <property type="protein sequence ID" value="QJA45329.1"/>
    <property type="molecule type" value="Genomic_DNA"/>
</dbReference>
<evidence type="ECO:0000313" key="2">
    <source>
        <dbReference type="EMBL" id="QJH93649.1"/>
    </source>
</evidence>
<dbReference type="EMBL" id="MT144590">
    <property type="protein sequence ID" value="QJH93649.1"/>
    <property type="molecule type" value="Genomic_DNA"/>
</dbReference>
<name>A0A6H1ZCZ4_9ZZZZ</name>
<gene>
    <name evidence="1" type="ORF">TM448A00204_0074</name>
    <name evidence="2" type="ORF">TM448B00128_0024</name>
</gene>
<proteinExistence type="predicted"/>
<evidence type="ECO:0000313" key="1">
    <source>
        <dbReference type="EMBL" id="QJA45329.1"/>
    </source>
</evidence>